<dbReference type="AlphaFoldDB" id="A0AAV2EWF5"/>
<evidence type="ECO:0000313" key="2">
    <source>
        <dbReference type="EMBL" id="CAL1389933.1"/>
    </source>
</evidence>
<dbReference type="Proteomes" id="UP001497516">
    <property type="component" value="Chromosome 5"/>
</dbReference>
<feature type="transmembrane region" description="Helical" evidence="1">
    <location>
        <begin position="12"/>
        <end position="34"/>
    </location>
</feature>
<keyword evidence="1" id="KW-0812">Transmembrane</keyword>
<protein>
    <submittedName>
        <fullName evidence="2">Uncharacterized protein</fullName>
    </submittedName>
</protein>
<dbReference type="EMBL" id="OZ034818">
    <property type="protein sequence ID" value="CAL1389933.1"/>
    <property type="molecule type" value="Genomic_DNA"/>
</dbReference>
<name>A0AAV2EWF5_9ROSI</name>
<gene>
    <name evidence="2" type="ORF">LTRI10_LOCUS30752</name>
</gene>
<organism evidence="2 3">
    <name type="scientific">Linum trigynum</name>
    <dbReference type="NCBI Taxonomy" id="586398"/>
    <lineage>
        <taxon>Eukaryota</taxon>
        <taxon>Viridiplantae</taxon>
        <taxon>Streptophyta</taxon>
        <taxon>Embryophyta</taxon>
        <taxon>Tracheophyta</taxon>
        <taxon>Spermatophyta</taxon>
        <taxon>Magnoliopsida</taxon>
        <taxon>eudicotyledons</taxon>
        <taxon>Gunneridae</taxon>
        <taxon>Pentapetalae</taxon>
        <taxon>rosids</taxon>
        <taxon>fabids</taxon>
        <taxon>Malpighiales</taxon>
        <taxon>Linaceae</taxon>
        <taxon>Linum</taxon>
    </lineage>
</organism>
<evidence type="ECO:0000313" key="3">
    <source>
        <dbReference type="Proteomes" id="UP001497516"/>
    </source>
</evidence>
<accession>A0AAV2EWF5</accession>
<proteinExistence type="predicted"/>
<evidence type="ECO:0000256" key="1">
    <source>
        <dbReference type="SAM" id="Phobius"/>
    </source>
</evidence>
<sequence>MKVEFTFSQLVVVVYLVKAFIIPLLTYSSSVLLFHLCLGCTWLKIFPCLVQSPCGHLLLVICSDYLPLSFPIDPAIFAGWLGIVNGAHRASWRSPNDGDGNRAVIRFRGNFR</sequence>
<keyword evidence="3" id="KW-1185">Reference proteome</keyword>
<keyword evidence="1" id="KW-1133">Transmembrane helix</keyword>
<reference evidence="2 3" key="1">
    <citation type="submission" date="2024-04" db="EMBL/GenBank/DDBJ databases">
        <authorList>
            <person name="Fracassetti M."/>
        </authorList>
    </citation>
    <scope>NUCLEOTIDE SEQUENCE [LARGE SCALE GENOMIC DNA]</scope>
</reference>
<keyword evidence="1" id="KW-0472">Membrane</keyword>